<dbReference type="Pfam" id="PF03444">
    <property type="entry name" value="WHD_HrcA"/>
    <property type="match status" value="1"/>
</dbReference>
<dbReference type="EMBL" id="SNXO01000004">
    <property type="protein sequence ID" value="TDP59136.1"/>
    <property type="molecule type" value="Genomic_DNA"/>
</dbReference>
<protein>
    <recommendedName>
        <fullName evidence="5">Heat-inducible transcription repressor HrcA</fullName>
    </recommendedName>
</protein>
<dbReference type="PIRSF" id="PIRSF005485">
    <property type="entry name" value="HrcA"/>
    <property type="match status" value="1"/>
</dbReference>
<evidence type="ECO:0000259" key="7">
    <source>
        <dbReference type="Pfam" id="PF03444"/>
    </source>
</evidence>
<keyword evidence="4 5" id="KW-0804">Transcription</keyword>
<dbReference type="NCBIfam" id="TIGR00331">
    <property type="entry name" value="hrcA"/>
    <property type="match status" value="1"/>
</dbReference>
<sequence>MELTERKLRILQAIIGDYVKSAEPVGSRTLAKKFDMAISPATIRNEMSDLEDMGYLTHPHTSAGRVPSDKAYRLYVNDMMGKVEVSPEAKEAIKNTLRSDMEEFDKTIKHAAELLSEITNLASFAMTPTKEEDTLRFVNLLPVDEHTVVLMIVAESGKISNTALKLKVPYTKEALQILAKNITYNYQGRRLTEVLTGQIVEDFNTDITAMSSLAENIMPNFMRTLADMLDVHLYMDGLSHIFDIPEYNNLTRAKNFVSLFDKRDDFVKTLMSRDDGMIVTIGGENADDAMNDCSLITATYHVDGQLVGKIGVIGPTRMQYGEITSIVEYLTENLNKTFRLEGGEDEEDE</sequence>
<comment type="caution">
    <text evidence="8">The sequence shown here is derived from an EMBL/GenBank/DDBJ whole genome shotgun (WGS) entry which is preliminary data.</text>
</comment>
<evidence type="ECO:0000313" key="8">
    <source>
        <dbReference type="EMBL" id="TDP59136.1"/>
    </source>
</evidence>
<dbReference type="Proteomes" id="UP000295500">
    <property type="component" value="Unassembled WGS sequence"/>
</dbReference>
<dbReference type="InterPro" id="IPR021153">
    <property type="entry name" value="HrcA_C"/>
</dbReference>
<keyword evidence="9" id="KW-1185">Reference proteome</keyword>
<evidence type="ECO:0000313" key="9">
    <source>
        <dbReference type="Proteomes" id="UP000295500"/>
    </source>
</evidence>
<evidence type="ECO:0000256" key="4">
    <source>
        <dbReference type="ARBA" id="ARBA00023163"/>
    </source>
</evidence>
<dbReference type="HAMAP" id="MF_00081">
    <property type="entry name" value="HrcA"/>
    <property type="match status" value="1"/>
</dbReference>
<gene>
    <name evidence="5" type="primary">hrcA</name>
    <name evidence="8" type="ORF">EV211_10469</name>
</gene>
<keyword evidence="2 5" id="KW-0805">Transcription regulation</keyword>
<dbReference type="GO" id="GO:0045892">
    <property type="term" value="P:negative regulation of DNA-templated transcription"/>
    <property type="evidence" value="ECO:0007669"/>
    <property type="project" value="UniProtKB-UniRule"/>
</dbReference>
<comment type="similarity">
    <text evidence="5">Belongs to the HrcA family.</text>
</comment>
<evidence type="ECO:0000256" key="5">
    <source>
        <dbReference type="HAMAP-Rule" id="MF_00081"/>
    </source>
</evidence>
<dbReference type="InterPro" id="IPR023120">
    <property type="entry name" value="WHTH_transcript_rep_HrcA_IDD"/>
</dbReference>
<dbReference type="GO" id="GO:0003677">
    <property type="term" value="F:DNA binding"/>
    <property type="evidence" value="ECO:0007669"/>
    <property type="project" value="InterPro"/>
</dbReference>
<dbReference type="InterPro" id="IPR036388">
    <property type="entry name" value="WH-like_DNA-bd_sf"/>
</dbReference>
<dbReference type="SUPFAM" id="SSF55781">
    <property type="entry name" value="GAF domain-like"/>
    <property type="match status" value="1"/>
</dbReference>
<dbReference type="InterPro" id="IPR036390">
    <property type="entry name" value="WH_DNA-bd_sf"/>
</dbReference>
<name>A0A4R6QB23_9FIRM</name>
<keyword evidence="1 5" id="KW-0678">Repressor</keyword>
<comment type="function">
    <text evidence="5">Negative regulator of class I heat shock genes (grpE-dnaK-dnaJ and groELS operons). Prevents heat-shock induction of these operons.</text>
</comment>
<evidence type="ECO:0000256" key="2">
    <source>
        <dbReference type="ARBA" id="ARBA00023015"/>
    </source>
</evidence>
<proteinExistence type="inferred from homology"/>
<dbReference type="Gene3D" id="1.10.10.10">
    <property type="entry name" value="Winged helix-like DNA-binding domain superfamily/Winged helix DNA-binding domain"/>
    <property type="match status" value="1"/>
</dbReference>
<dbReference type="InterPro" id="IPR029016">
    <property type="entry name" value="GAF-like_dom_sf"/>
</dbReference>
<accession>A0A4R6QB23</accession>
<dbReference type="OrthoDB" id="9783139at2"/>
<keyword evidence="3 5" id="KW-0346">Stress response</keyword>
<dbReference type="PANTHER" id="PTHR34824:SF1">
    <property type="entry name" value="HEAT-INDUCIBLE TRANSCRIPTION REPRESSOR HRCA"/>
    <property type="match status" value="1"/>
</dbReference>
<dbReference type="Gene3D" id="3.30.450.40">
    <property type="match status" value="1"/>
</dbReference>
<dbReference type="PANTHER" id="PTHR34824">
    <property type="entry name" value="HEAT-INDUCIBLE TRANSCRIPTION REPRESSOR HRCA"/>
    <property type="match status" value="1"/>
</dbReference>
<dbReference type="AlphaFoldDB" id="A0A4R6QB23"/>
<evidence type="ECO:0000256" key="3">
    <source>
        <dbReference type="ARBA" id="ARBA00023016"/>
    </source>
</evidence>
<evidence type="ECO:0000259" key="6">
    <source>
        <dbReference type="Pfam" id="PF01628"/>
    </source>
</evidence>
<dbReference type="InterPro" id="IPR005104">
    <property type="entry name" value="WHTH_HrcA_DNA-bd"/>
</dbReference>
<evidence type="ECO:0000256" key="1">
    <source>
        <dbReference type="ARBA" id="ARBA00022491"/>
    </source>
</evidence>
<dbReference type="Gene3D" id="3.30.390.60">
    <property type="entry name" value="Heat-inducible transcription repressor hrca homolog, domain 3"/>
    <property type="match status" value="1"/>
</dbReference>
<dbReference type="SUPFAM" id="SSF46785">
    <property type="entry name" value="Winged helix' DNA-binding domain"/>
    <property type="match status" value="1"/>
</dbReference>
<dbReference type="RefSeq" id="WP_133527739.1">
    <property type="nucleotide sequence ID" value="NZ_SNXO01000004.1"/>
</dbReference>
<feature type="domain" description="Heat-inducible transcription repressor HrcA C-terminal" evidence="6">
    <location>
        <begin position="105"/>
        <end position="322"/>
    </location>
</feature>
<feature type="domain" description="Winged helix-turn-helix transcription repressor HrcA DNA-binding" evidence="7">
    <location>
        <begin position="2"/>
        <end position="74"/>
    </location>
</feature>
<dbReference type="Pfam" id="PF01628">
    <property type="entry name" value="HrcA"/>
    <property type="match status" value="1"/>
</dbReference>
<reference evidence="8 9" key="1">
    <citation type="submission" date="2019-03" db="EMBL/GenBank/DDBJ databases">
        <title>Genomic Encyclopedia of Type Strains, Phase IV (KMG-IV): sequencing the most valuable type-strain genomes for metagenomic binning, comparative biology and taxonomic classification.</title>
        <authorList>
            <person name="Goeker M."/>
        </authorList>
    </citation>
    <scope>NUCLEOTIDE SEQUENCE [LARGE SCALE GENOMIC DNA]</scope>
    <source>
        <strain evidence="8 9">DSM 28287</strain>
    </source>
</reference>
<organism evidence="8 9">
    <name type="scientific">Aminicella lysinilytica</name>
    <dbReference type="NCBI Taxonomy" id="433323"/>
    <lineage>
        <taxon>Bacteria</taxon>
        <taxon>Bacillati</taxon>
        <taxon>Bacillota</taxon>
        <taxon>Clostridia</taxon>
        <taxon>Peptostreptococcales</taxon>
        <taxon>Anaerovoracaceae</taxon>
        <taxon>Aminicella</taxon>
    </lineage>
</organism>
<dbReference type="InterPro" id="IPR002571">
    <property type="entry name" value="HrcA"/>
</dbReference>